<accession>A0ACB6ZWU5</accession>
<comment type="caution">
    <text evidence="1">The sequence shown here is derived from an EMBL/GenBank/DDBJ whole genome shotgun (WGS) entry which is preliminary data.</text>
</comment>
<evidence type="ECO:0000313" key="1">
    <source>
        <dbReference type="EMBL" id="KAF9654126.1"/>
    </source>
</evidence>
<evidence type="ECO:0000313" key="2">
    <source>
        <dbReference type="Proteomes" id="UP000886501"/>
    </source>
</evidence>
<gene>
    <name evidence="1" type="ORF">BDM02DRAFT_3085612</name>
</gene>
<proteinExistence type="predicted"/>
<protein>
    <submittedName>
        <fullName evidence="1">Kinase-like protein</fullName>
    </submittedName>
</protein>
<feature type="non-terminal residue" evidence="1">
    <location>
        <position position="1"/>
    </location>
</feature>
<dbReference type="Proteomes" id="UP000886501">
    <property type="component" value="Unassembled WGS sequence"/>
</dbReference>
<organism evidence="1 2">
    <name type="scientific">Thelephora ganbajun</name>
    <name type="common">Ganba fungus</name>
    <dbReference type="NCBI Taxonomy" id="370292"/>
    <lineage>
        <taxon>Eukaryota</taxon>
        <taxon>Fungi</taxon>
        <taxon>Dikarya</taxon>
        <taxon>Basidiomycota</taxon>
        <taxon>Agaricomycotina</taxon>
        <taxon>Agaricomycetes</taxon>
        <taxon>Thelephorales</taxon>
        <taxon>Thelephoraceae</taxon>
        <taxon>Thelephora</taxon>
    </lineage>
</organism>
<keyword evidence="2" id="KW-1185">Reference proteome</keyword>
<reference evidence="1" key="1">
    <citation type="submission" date="2019-10" db="EMBL/GenBank/DDBJ databases">
        <authorList>
            <consortium name="DOE Joint Genome Institute"/>
            <person name="Kuo A."/>
            <person name="Miyauchi S."/>
            <person name="Kiss E."/>
            <person name="Drula E."/>
            <person name="Kohler A."/>
            <person name="Sanchez-Garcia M."/>
            <person name="Andreopoulos B."/>
            <person name="Barry K.W."/>
            <person name="Bonito G."/>
            <person name="Buee M."/>
            <person name="Carver A."/>
            <person name="Chen C."/>
            <person name="Cichocki N."/>
            <person name="Clum A."/>
            <person name="Culley D."/>
            <person name="Crous P.W."/>
            <person name="Fauchery L."/>
            <person name="Girlanda M."/>
            <person name="Hayes R."/>
            <person name="Keri Z."/>
            <person name="Labutti K."/>
            <person name="Lipzen A."/>
            <person name="Lombard V."/>
            <person name="Magnuson J."/>
            <person name="Maillard F."/>
            <person name="Morin E."/>
            <person name="Murat C."/>
            <person name="Nolan M."/>
            <person name="Ohm R."/>
            <person name="Pangilinan J."/>
            <person name="Pereira M."/>
            <person name="Perotto S."/>
            <person name="Peter M."/>
            <person name="Riley R."/>
            <person name="Sitrit Y."/>
            <person name="Stielow B."/>
            <person name="Szollosi G."/>
            <person name="Zifcakova L."/>
            <person name="Stursova M."/>
            <person name="Spatafora J.W."/>
            <person name="Tedersoo L."/>
            <person name="Vaario L.-M."/>
            <person name="Yamada A."/>
            <person name="Yan M."/>
            <person name="Wang P."/>
            <person name="Xu J."/>
            <person name="Bruns T."/>
            <person name="Baldrian P."/>
            <person name="Vilgalys R."/>
            <person name="Henrissat B."/>
            <person name="Grigoriev I.V."/>
            <person name="Hibbett D."/>
            <person name="Nagy L.G."/>
            <person name="Martin F.M."/>
        </authorList>
    </citation>
    <scope>NUCLEOTIDE SEQUENCE</scope>
    <source>
        <strain evidence="1">P2</strain>
    </source>
</reference>
<name>A0ACB6ZWU5_THEGA</name>
<reference evidence="1" key="2">
    <citation type="journal article" date="2020" name="Nat. Commun.">
        <title>Large-scale genome sequencing of mycorrhizal fungi provides insights into the early evolution of symbiotic traits.</title>
        <authorList>
            <person name="Miyauchi S."/>
            <person name="Kiss E."/>
            <person name="Kuo A."/>
            <person name="Drula E."/>
            <person name="Kohler A."/>
            <person name="Sanchez-Garcia M."/>
            <person name="Morin E."/>
            <person name="Andreopoulos B."/>
            <person name="Barry K.W."/>
            <person name="Bonito G."/>
            <person name="Buee M."/>
            <person name="Carver A."/>
            <person name="Chen C."/>
            <person name="Cichocki N."/>
            <person name="Clum A."/>
            <person name="Culley D."/>
            <person name="Crous P.W."/>
            <person name="Fauchery L."/>
            <person name="Girlanda M."/>
            <person name="Hayes R.D."/>
            <person name="Keri Z."/>
            <person name="LaButti K."/>
            <person name="Lipzen A."/>
            <person name="Lombard V."/>
            <person name="Magnuson J."/>
            <person name="Maillard F."/>
            <person name="Murat C."/>
            <person name="Nolan M."/>
            <person name="Ohm R.A."/>
            <person name="Pangilinan J."/>
            <person name="Pereira M.F."/>
            <person name="Perotto S."/>
            <person name="Peter M."/>
            <person name="Pfister S."/>
            <person name="Riley R."/>
            <person name="Sitrit Y."/>
            <person name="Stielow J.B."/>
            <person name="Szollosi G."/>
            <person name="Zifcakova L."/>
            <person name="Stursova M."/>
            <person name="Spatafora J.W."/>
            <person name="Tedersoo L."/>
            <person name="Vaario L.M."/>
            <person name="Yamada A."/>
            <person name="Yan M."/>
            <person name="Wang P."/>
            <person name="Xu J."/>
            <person name="Bruns T."/>
            <person name="Baldrian P."/>
            <person name="Vilgalys R."/>
            <person name="Dunand C."/>
            <person name="Henrissat B."/>
            <person name="Grigoriev I.V."/>
            <person name="Hibbett D."/>
            <person name="Nagy L.G."/>
            <person name="Martin F.M."/>
        </authorList>
    </citation>
    <scope>NUCLEOTIDE SEQUENCE</scope>
    <source>
        <strain evidence="1">P2</strain>
    </source>
</reference>
<sequence length="374" mass="42335">LKVSIANHKFAKEPHDIHKEIRLLSTLSCPNIIELLAHDQDSSYFRMWMPYIPLSLATLLNSASFTAFPNPGSTRDAFLESRFLLISKAILYQILDALEYLHSRLIAHRDIKPGNIMLTEGCQVKLIDFGIAWEAGGENDEDLWPEPETNMYTEVATGPYRAPELLFGPKTYDAFATDMWSLGATFADFFRPLKQQPDDANEWDDCGEEAEDEQQHTAVPFIFLENTLPTRITSWRRLPLFNADRGDIGLAWSIFKVRGTPNETNWPDFPSLPHAKLLTFEHADPVDLQIVLPHMPTPPRDTASSDTPSEPSPLDFLDGLVLCSPSARMTSTQALQHPWFNDGDVPLLYPDTLCKGEKHWRGHGLGYWFLEIIG</sequence>
<dbReference type="EMBL" id="MU117961">
    <property type="protein sequence ID" value="KAF9654126.1"/>
    <property type="molecule type" value="Genomic_DNA"/>
</dbReference>